<accession>J3VQV2</accession>
<dbReference type="SUPFAM" id="SSF54862">
    <property type="entry name" value="4Fe-4S ferredoxins"/>
    <property type="match status" value="1"/>
</dbReference>
<keyword evidence="2" id="KW-0408">Iron</keyword>
<keyword evidence="3" id="KW-0411">Iron-sulfur</keyword>
<dbReference type="STRING" id="1202540.A357_0123"/>
<evidence type="ECO:0000259" key="4">
    <source>
        <dbReference type="PROSITE" id="PS51379"/>
    </source>
</evidence>
<dbReference type="EMBL" id="CP003545">
    <property type="protein sequence ID" value="AFP84331.1"/>
    <property type="molecule type" value="Genomic_DNA"/>
</dbReference>
<evidence type="ECO:0000256" key="2">
    <source>
        <dbReference type="ARBA" id="ARBA00023004"/>
    </source>
</evidence>
<dbReference type="InterPro" id="IPR017900">
    <property type="entry name" value="4Fe4S_Fe_S_CS"/>
</dbReference>
<dbReference type="HOGENOM" id="CLU_2895566_0_0_6"/>
<evidence type="ECO:0000256" key="3">
    <source>
        <dbReference type="ARBA" id="ARBA00023014"/>
    </source>
</evidence>
<name>J3VQV2_CARRU</name>
<dbReference type="GO" id="GO:0051536">
    <property type="term" value="F:iron-sulfur cluster binding"/>
    <property type="evidence" value="ECO:0007669"/>
    <property type="project" value="UniProtKB-KW"/>
</dbReference>
<dbReference type="AlphaFoldDB" id="J3VQV2"/>
<dbReference type="KEGG" id="crv:A357_0123"/>
<dbReference type="InterPro" id="IPR017896">
    <property type="entry name" value="4Fe4S_Fe-S-bd"/>
</dbReference>
<sequence length="62" mass="7379">MKIKNFLLYTLKKKKIKKNCTKCNFCIKICPLNLFLIKKKNLIKSCKICNLCVLNCFYKCIK</sequence>
<reference evidence="5 6" key="1">
    <citation type="journal article" date="2012" name="Mol. Biol. Evol.">
        <title>Genome reduction and co-evolution between the primary and secondary bacterial symbionts of psyllids.</title>
        <authorList>
            <person name="Sloan D.B."/>
            <person name="Moran N.A."/>
        </authorList>
    </citation>
    <scope>NUCLEOTIDE SEQUENCE [LARGE SCALE GENOMIC DNA]</scope>
    <source>
        <strain evidence="5 6">PC</strain>
    </source>
</reference>
<gene>
    <name evidence="5" type="ORF">A357_0123</name>
</gene>
<protein>
    <recommendedName>
        <fullName evidence="4">4Fe-4S ferredoxin-type domain-containing protein</fullName>
    </recommendedName>
</protein>
<evidence type="ECO:0000313" key="6">
    <source>
        <dbReference type="Proteomes" id="UP000003935"/>
    </source>
</evidence>
<dbReference type="GO" id="GO:0046872">
    <property type="term" value="F:metal ion binding"/>
    <property type="evidence" value="ECO:0007669"/>
    <property type="project" value="UniProtKB-KW"/>
</dbReference>
<dbReference type="PROSITE" id="PS51379">
    <property type="entry name" value="4FE4S_FER_2"/>
    <property type="match status" value="1"/>
</dbReference>
<feature type="domain" description="4Fe-4S ferredoxin-type" evidence="4">
    <location>
        <begin position="12"/>
        <end position="40"/>
    </location>
</feature>
<proteinExistence type="predicted"/>
<dbReference type="PROSITE" id="PS00198">
    <property type="entry name" value="4FE4S_FER_1"/>
    <property type="match status" value="1"/>
</dbReference>
<dbReference type="PATRIC" id="fig|1202540.3.peg.105"/>
<evidence type="ECO:0000313" key="5">
    <source>
        <dbReference type="EMBL" id="AFP84331.1"/>
    </source>
</evidence>
<organism evidence="5 6">
    <name type="scientific">Candidatus Carsonella ruddii PC isolate NHV</name>
    <dbReference type="NCBI Taxonomy" id="1202540"/>
    <lineage>
        <taxon>Bacteria</taxon>
        <taxon>Pseudomonadati</taxon>
        <taxon>Pseudomonadota</taxon>
        <taxon>Gammaproteobacteria</taxon>
        <taxon>Oceanospirillales</taxon>
        <taxon>Halomonadaceae</taxon>
        <taxon>Zymobacter group</taxon>
        <taxon>Candidatus Carsonella</taxon>
    </lineage>
</organism>
<dbReference type="Proteomes" id="UP000003935">
    <property type="component" value="Chromosome"/>
</dbReference>
<keyword evidence="1" id="KW-0479">Metal-binding</keyword>
<evidence type="ECO:0000256" key="1">
    <source>
        <dbReference type="ARBA" id="ARBA00022723"/>
    </source>
</evidence>